<evidence type="ECO:0000256" key="2">
    <source>
        <dbReference type="ARBA" id="ARBA00001947"/>
    </source>
</evidence>
<dbReference type="PANTHER" id="PTHR11774">
    <property type="entry name" value="GERANYLGERANYL TRANSFERASE TYPE BETA SUBUNIT"/>
    <property type="match status" value="1"/>
</dbReference>
<reference evidence="17" key="1">
    <citation type="submission" date="2018-04" db="EMBL/GenBank/DDBJ databases">
        <title>Transcriptome of Schizaphis graminum biotype I.</title>
        <authorList>
            <person name="Scully E.D."/>
            <person name="Geib S.M."/>
            <person name="Palmer N.A."/>
            <person name="Koch K."/>
            <person name="Bradshaw J."/>
            <person name="Heng-Moss T."/>
            <person name="Sarath G."/>
        </authorList>
    </citation>
    <scope>NUCLEOTIDE SEQUENCE</scope>
</reference>
<dbReference type="GO" id="GO:0046872">
    <property type="term" value="F:metal ion binding"/>
    <property type="evidence" value="ECO:0007669"/>
    <property type="project" value="UniProtKB-KW"/>
</dbReference>
<evidence type="ECO:0000313" key="17">
    <source>
        <dbReference type="EMBL" id="MBY24369.1"/>
    </source>
</evidence>
<name>A0A2S2P4I1_SCHGA</name>
<keyword evidence="6" id="KW-0637">Prenyltransferase</keyword>
<evidence type="ECO:0000256" key="12">
    <source>
        <dbReference type="ARBA" id="ARBA00031713"/>
    </source>
</evidence>
<feature type="domain" description="Prenyltransferase alpha-alpha toroid" evidence="16">
    <location>
        <begin position="7"/>
        <end position="331"/>
    </location>
</feature>
<accession>A0A2S2P4I1</accession>
<dbReference type="InterPro" id="IPR001330">
    <property type="entry name" value="Prenyltrans"/>
</dbReference>
<dbReference type="EC" id="2.5.1.59" evidence="4"/>
<sequence length="360" mass="39878">MNKPDLKFELHKKYFRRSLDLLPSESAVFDYSRLTILYFALIGLDILDGLDSLSDDHKKDIVEWVYRLQLVPNENCSVHKCGFMGSTTVIHLKNHPGSEKYCESNVAMTYMALCILITMGDNLSRVNKSAVLQGVASLQKPDGSFKSNYEHGESDLRFVYCSLAICNILNDSSGINVNNAIKFISKCLNYDGAFGQNPGTESHGGSTYCAVASLSLLNKINLVLDDNKSKILERWAVNRQTKGGFQGRPNKEADTCYSFWLGATLSIMGSLNKINPERNRAFVLLNANLITGGFSKNMESIPDPMHTCLSLCGLSLIGEENLNPINPALNITMRATNYLKQIQGACTSPNKDIFNTDTDN</sequence>
<dbReference type="InterPro" id="IPR008930">
    <property type="entry name" value="Terpenoid_cyclase/PrenylTrfase"/>
</dbReference>
<evidence type="ECO:0000256" key="5">
    <source>
        <dbReference type="ARBA" id="ARBA00020603"/>
    </source>
</evidence>
<proteinExistence type="inferred from homology"/>
<gene>
    <name evidence="17" type="primary">PGGT1B</name>
    <name evidence="17" type="ORF">g.50042</name>
</gene>
<dbReference type="FunFam" id="1.50.10.20:FF:000005">
    <property type="entry name" value="Geranylgeranyl transferase type-1 subunit beta"/>
    <property type="match status" value="1"/>
</dbReference>
<keyword evidence="8" id="KW-0479">Metal-binding</keyword>
<dbReference type="Gene3D" id="1.50.10.20">
    <property type="match status" value="1"/>
</dbReference>
<evidence type="ECO:0000256" key="7">
    <source>
        <dbReference type="ARBA" id="ARBA00022679"/>
    </source>
</evidence>
<evidence type="ECO:0000256" key="10">
    <source>
        <dbReference type="ARBA" id="ARBA00022833"/>
    </source>
</evidence>
<evidence type="ECO:0000256" key="6">
    <source>
        <dbReference type="ARBA" id="ARBA00022602"/>
    </source>
</evidence>
<comment type="catalytic activity">
    <reaction evidence="13">
        <text>geranylgeranyl diphosphate + L-cysteinyl-[protein] = S-geranylgeranyl-L-cysteinyl-[protein] + diphosphate</text>
        <dbReference type="Rhea" id="RHEA:21240"/>
        <dbReference type="Rhea" id="RHEA-COMP:10131"/>
        <dbReference type="Rhea" id="RHEA-COMP:11537"/>
        <dbReference type="ChEBI" id="CHEBI:29950"/>
        <dbReference type="ChEBI" id="CHEBI:33019"/>
        <dbReference type="ChEBI" id="CHEBI:57533"/>
        <dbReference type="ChEBI" id="CHEBI:86021"/>
        <dbReference type="EC" id="2.5.1.59"/>
    </reaction>
</comment>
<evidence type="ECO:0000256" key="9">
    <source>
        <dbReference type="ARBA" id="ARBA00022737"/>
    </source>
</evidence>
<dbReference type="AlphaFoldDB" id="A0A2S2P4I1"/>
<evidence type="ECO:0000256" key="15">
    <source>
        <dbReference type="ARBA" id="ARBA00078363"/>
    </source>
</evidence>
<dbReference type="Pfam" id="PF00432">
    <property type="entry name" value="Prenyltrans"/>
    <property type="match status" value="1"/>
</dbReference>
<keyword evidence="11" id="KW-0460">Magnesium</keyword>
<dbReference type="SUPFAM" id="SSF48239">
    <property type="entry name" value="Terpenoid cyclases/Protein prenyltransferases"/>
    <property type="match status" value="1"/>
</dbReference>
<evidence type="ECO:0000256" key="13">
    <source>
        <dbReference type="ARBA" id="ARBA00050428"/>
    </source>
</evidence>
<protein>
    <recommendedName>
        <fullName evidence="5">Geranylgeranyl transferase type-1 subunit beta</fullName>
        <ecNumber evidence="4">2.5.1.59</ecNumber>
    </recommendedName>
    <alternativeName>
        <fullName evidence="12">Geranylgeranyl transferase type I subunit beta</fullName>
    </alternativeName>
    <alternativeName>
        <fullName evidence="15">Type I protein geranyl-geranyltransferase subunit beta</fullName>
    </alternativeName>
</protein>
<comment type="similarity">
    <text evidence="3">Belongs to the protein prenyltransferase subunit beta family.</text>
</comment>
<evidence type="ECO:0000259" key="16">
    <source>
        <dbReference type="Pfam" id="PF00432"/>
    </source>
</evidence>
<dbReference type="InterPro" id="IPR041960">
    <property type="entry name" value="GGTase_I_beta"/>
</dbReference>
<dbReference type="GO" id="GO:0004662">
    <property type="term" value="F:CAAX-protein geranylgeranyltransferase activity"/>
    <property type="evidence" value="ECO:0007669"/>
    <property type="project" value="UniProtKB-EC"/>
</dbReference>
<dbReference type="EMBL" id="GGMR01011750">
    <property type="protein sequence ID" value="MBY24369.1"/>
    <property type="molecule type" value="Transcribed_RNA"/>
</dbReference>
<evidence type="ECO:0000256" key="3">
    <source>
        <dbReference type="ARBA" id="ARBA00010497"/>
    </source>
</evidence>
<evidence type="ECO:0000256" key="11">
    <source>
        <dbReference type="ARBA" id="ARBA00022842"/>
    </source>
</evidence>
<organism evidence="17">
    <name type="scientific">Schizaphis graminum</name>
    <name type="common">Green bug aphid</name>
    <dbReference type="NCBI Taxonomy" id="13262"/>
    <lineage>
        <taxon>Eukaryota</taxon>
        <taxon>Metazoa</taxon>
        <taxon>Ecdysozoa</taxon>
        <taxon>Arthropoda</taxon>
        <taxon>Hexapoda</taxon>
        <taxon>Insecta</taxon>
        <taxon>Pterygota</taxon>
        <taxon>Neoptera</taxon>
        <taxon>Paraneoptera</taxon>
        <taxon>Hemiptera</taxon>
        <taxon>Sternorrhyncha</taxon>
        <taxon>Aphidomorpha</taxon>
        <taxon>Aphidoidea</taxon>
        <taxon>Aphididae</taxon>
        <taxon>Aphidini</taxon>
        <taxon>Schizaphis</taxon>
    </lineage>
</organism>
<dbReference type="PANTHER" id="PTHR11774:SF4">
    <property type="entry name" value="GERANYLGERANYL TRANSFERASE TYPE-1 SUBUNIT BETA"/>
    <property type="match status" value="1"/>
</dbReference>
<evidence type="ECO:0000256" key="1">
    <source>
        <dbReference type="ARBA" id="ARBA00001946"/>
    </source>
</evidence>
<keyword evidence="9" id="KW-0677">Repeat</keyword>
<evidence type="ECO:0000256" key="14">
    <source>
        <dbReference type="ARBA" id="ARBA00065714"/>
    </source>
</evidence>
<dbReference type="GO" id="GO:0005953">
    <property type="term" value="C:CAAX-protein geranylgeranyltransferase complex"/>
    <property type="evidence" value="ECO:0007669"/>
    <property type="project" value="InterPro"/>
</dbReference>
<keyword evidence="7 17" id="KW-0808">Transferase</keyword>
<evidence type="ECO:0000256" key="8">
    <source>
        <dbReference type="ARBA" id="ARBA00022723"/>
    </source>
</evidence>
<dbReference type="CDD" id="cd02895">
    <property type="entry name" value="GGTase-I"/>
    <property type="match status" value="1"/>
</dbReference>
<evidence type="ECO:0000256" key="4">
    <source>
        <dbReference type="ARBA" id="ARBA00012700"/>
    </source>
</evidence>
<dbReference type="InterPro" id="IPR045089">
    <property type="entry name" value="PGGT1B-like"/>
</dbReference>
<keyword evidence="10" id="KW-0862">Zinc</keyword>
<comment type="subunit">
    <text evidence="14">Heterodimer of FNTA and PGGT1B. PGGT1B mediates interaction with substrate peptides.</text>
</comment>
<comment type="cofactor">
    <cofactor evidence="2">
        <name>Zn(2+)</name>
        <dbReference type="ChEBI" id="CHEBI:29105"/>
    </cofactor>
</comment>
<comment type="cofactor">
    <cofactor evidence="1">
        <name>Mg(2+)</name>
        <dbReference type="ChEBI" id="CHEBI:18420"/>
    </cofactor>
</comment>